<dbReference type="InterPro" id="IPR036047">
    <property type="entry name" value="F-box-like_dom_sf"/>
</dbReference>
<gene>
    <name evidence="2" type="ORF">INT46_005332</name>
</gene>
<organism evidence="2 3">
    <name type="scientific">Mucor plumbeus</name>
    <dbReference type="NCBI Taxonomy" id="97098"/>
    <lineage>
        <taxon>Eukaryota</taxon>
        <taxon>Fungi</taxon>
        <taxon>Fungi incertae sedis</taxon>
        <taxon>Mucoromycota</taxon>
        <taxon>Mucoromycotina</taxon>
        <taxon>Mucoromycetes</taxon>
        <taxon>Mucorales</taxon>
        <taxon>Mucorineae</taxon>
        <taxon>Mucoraceae</taxon>
        <taxon>Mucor</taxon>
    </lineage>
</organism>
<proteinExistence type="predicted"/>
<dbReference type="PROSITE" id="PS50181">
    <property type="entry name" value="FBOX"/>
    <property type="match status" value="1"/>
</dbReference>
<dbReference type="AlphaFoldDB" id="A0A8H7V2B5"/>
<reference evidence="2" key="1">
    <citation type="submission" date="2020-12" db="EMBL/GenBank/DDBJ databases">
        <title>Metabolic potential, ecology and presence of endohyphal bacteria is reflected in genomic diversity of Mucoromycotina.</title>
        <authorList>
            <person name="Muszewska A."/>
            <person name="Okrasinska A."/>
            <person name="Steczkiewicz K."/>
            <person name="Drgas O."/>
            <person name="Orlowska M."/>
            <person name="Perlinska-Lenart U."/>
            <person name="Aleksandrzak-Piekarczyk T."/>
            <person name="Szatraj K."/>
            <person name="Zielenkiewicz U."/>
            <person name="Pilsyk S."/>
            <person name="Malc E."/>
            <person name="Mieczkowski P."/>
            <person name="Kruszewska J.S."/>
            <person name="Biernat P."/>
            <person name="Pawlowska J."/>
        </authorList>
    </citation>
    <scope>NUCLEOTIDE SEQUENCE</scope>
    <source>
        <strain evidence="2">CBS 226.32</strain>
    </source>
</reference>
<accession>A0A8H7V2B5</accession>
<dbReference type="Gene3D" id="3.80.10.10">
    <property type="entry name" value="Ribonuclease Inhibitor"/>
    <property type="match status" value="1"/>
</dbReference>
<dbReference type="PANTHER" id="PTHR16134:SF119">
    <property type="entry name" value="AT02038P-RELATED"/>
    <property type="match status" value="1"/>
</dbReference>
<feature type="domain" description="F-box" evidence="1">
    <location>
        <begin position="1"/>
        <end position="44"/>
    </location>
</feature>
<dbReference type="SMART" id="SM00256">
    <property type="entry name" value="FBOX"/>
    <property type="match status" value="1"/>
</dbReference>
<evidence type="ECO:0000313" key="3">
    <source>
        <dbReference type="Proteomes" id="UP000650833"/>
    </source>
</evidence>
<dbReference type="OrthoDB" id="3219396at2759"/>
<comment type="caution">
    <text evidence="2">The sequence shown here is derived from an EMBL/GenBank/DDBJ whole genome shotgun (WGS) entry which is preliminary data.</text>
</comment>
<sequence length="450" mass="51585">MNLPVTILLEIFSYIPLPERWLAASSVCKQWYDVCHDPYLYRNIQLDNLEYKSLVLALYKLVNVASRVKSISINGCYSRFIQDTIVPVHFSNRSHNIGPMLFSHLTALQPHRRRDEYRKHEFELHDEFSDMITQLLCNNTTTLKSLTVENCSLDLEMTELFCSIACHAHALESFTYKNNRDKGIHSSGLLKAIVTACPRMRHFHGLHSGMDDAVLLTISRHWVSLESLTLCSLKSRDVLSHAEIISDGHQLTGSSPTGRISGHALWQLLSKCQKLTCLELYDLACISNGVLDALCSMVFEEFVLKQQETPKRESIVATKRFSPYDIPKTIYNNNNNIKKRNPANQFTIPGSSIRQLIITKYITTPLSKPGFESLLKLFPKLNRLEYETNFHTFNNLFEGITREMFDAECVAVKGWCDERKSQFEYIPRWNVNMTAEQRLMAGMASISEDT</sequence>
<dbReference type="InterPro" id="IPR032675">
    <property type="entry name" value="LRR_dom_sf"/>
</dbReference>
<dbReference type="InterPro" id="IPR001810">
    <property type="entry name" value="F-box_dom"/>
</dbReference>
<dbReference type="Gene3D" id="1.20.1280.50">
    <property type="match status" value="1"/>
</dbReference>
<dbReference type="SUPFAM" id="SSF81383">
    <property type="entry name" value="F-box domain"/>
    <property type="match status" value="1"/>
</dbReference>
<name>A0A8H7V2B5_9FUNG</name>
<dbReference type="SUPFAM" id="SSF52047">
    <property type="entry name" value="RNI-like"/>
    <property type="match status" value="1"/>
</dbReference>
<dbReference type="Proteomes" id="UP000650833">
    <property type="component" value="Unassembled WGS sequence"/>
</dbReference>
<dbReference type="PANTHER" id="PTHR16134">
    <property type="entry name" value="F-BOX/TPR REPEAT PROTEIN POF3"/>
    <property type="match status" value="1"/>
</dbReference>
<protein>
    <recommendedName>
        <fullName evidence="1">F-box domain-containing protein</fullName>
    </recommendedName>
</protein>
<keyword evidence="3" id="KW-1185">Reference proteome</keyword>
<evidence type="ECO:0000259" key="1">
    <source>
        <dbReference type="PROSITE" id="PS50181"/>
    </source>
</evidence>
<dbReference type="EMBL" id="JAEPRC010000194">
    <property type="protein sequence ID" value="KAG2204605.1"/>
    <property type="molecule type" value="Genomic_DNA"/>
</dbReference>
<evidence type="ECO:0000313" key="2">
    <source>
        <dbReference type="EMBL" id="KAG2204605.1"/>
    </source>
</evidence>
<dbReference type="Pfam" id="PF12937">
    <property type="entry name" value="F-box-like"/>
    <property type="match status" value="1"/>
</dbReference>